<dbReference type="InterPro" id="IPR001279">
    <property type="entry name" value="Metallo-B-lactamas"/>
</dbReference>
<comment type="similarity">
    <text evidence="9">Belongs to the metallo-beta-lactamase superfamily. RNA-metabolizing metallo-beta-lactamase-like family. Bacterial RNase J subfamily.</text>
</comment>
<dbReference type="Pfam" id="PF00753">
    <property type="entry name" value="Lactamase_B"/>
    <property type="match status" value="1"/>
</dbReference>
<feature type="binding site" evidence="12">
    <location>
        <position position="80"/>
    </location>
    <ligand>
        <name>Zn(2+)</name>
        <dbReference type="ChEBI" id="CHEBI:29105"/>
        <label>1</label>
        <note>catalytic</note>
    </ligand>
</feature>
<keyword evidence="8 9" id="KW-0694">RNA-binding</keyword>
<evidence type="ECO:0000313" key="14">
    <source>
        <dbReference type="EMBL" id="ACH40963.1"/>
    </source>
</evidence>
<evidence type="ECO:0000256" key="8">
    <source>
        <dbReference type="ARBA" id="ARBA00022884"/>
    </source>
</evidence>
<comment type="subunit">
    <text evidence="9">Homodimer, may be a subunit of the RNA degradosome.</text>
</comment>
<dbReference type="CDD" id="cd07714">
    <property type="entry name" value="RNaseJ_MBL-fold"/>
    <property type="match status" value="1"/>
</dbReference>
<dbReference type="PIRSF" id="PIRSF004803">
    <property type="entry name" value="RnjA"/>
    <property type="match status" value="1"/>
</dbReference>
<feature type="binding site" evidence="12">
    <location>
        <position position="144"/>
    </location>
    <ligand>
        <name>Zn(2+)</name>
        <dbReference type="ChEBI" id="CHEBI:29105"/>
        <label>1</label>
        <note>catalytic</note>
    </ligand>
</feature>
<dbReference type="PANTHER" id="PTHR43694:SF1">
    <property type="entry name" value="RIBONUCLEASE J"/>
    <property type="match status" value="1"/>
</dbReference>
<dbReference type="AlphaFoldDB" id="B5EG50"/>
<dbReference type="EMBL" id="CP001124">
    <property type="protein sequence ID" value="ACH40963.1"/>
    <property type="molecule type" value="Genomic_DNA"/>
</dbReference>
<dbReference type="Gene3D" id="3.60.15.10">
    <property type="entry name" value="Ribonuclease Z/Hydroxyacylglutathione hydrolase-like"/>
    <property type="match status" value="1"/>
</dbReference>
<feature type="active site" description="Proton acceptor" evidence="10">
    <location>
        <position position="371"/>
    </location>
</feature>
<dbReference type="PANTHER" id="PTHR43694">
    <property type="entry name" value="RIBONUCLEASE J"/>
    <property type="match status" value="1"/>
</dbReference>
<gene>
    <name evidence="9" type="primary">rnj</name>
    <name evidence="14" type="ordered locus">Gbem_3971</name>
</gene>
<evidence type="ECO:0000256" key="9">
    <source>
        <dbReference type="HAMAP-Rule" id="MF_01491"/>
    </source>
</evidence>
<keyword evidence="15" id="KW-1185">Reference proteome</keyword>
<feature type="domain" description="Metallo-beta-lactamase" evidence="13">
    <location>
        <begin position="23"/>
        <end position="218"/>
    </location>
</feature>
<dbReference type="SUPFAM" id="SSF56281">
    <property type="entry name" value="Metallo-hydrolase/oxidoreductase"/>
    <property type="match status" value="1"/>
</dbReference>
<name>B5EG50_CITBB</name>
<feature type="binding site" evidence="12">
    <location>
        <position position="393"/>
    </location>
    <ligand>
        <name>Zn(2+)</name>
        <dbReference type="ChEBI" id="CHEBI:29105"/>
        <label>1</label>
        <note>catalytic</note>
    </ligand>
</feature>
<evidence type="ECO:0000256" key="5">
    <source>
        <dbReference type="ARBA" id="ARBA00022801"/>
    </source>
</evidence>
<keyword evidence="4 9" id="KW-0255">Endonuclease</keyword>
<evidence type="ECO:0000256" key="3">
    <source>
        <dbReference type="ARBA" id="ARBA00022723"/>
    </source>
</evidence>
<comment type="cofactor">
    <cofactor evidence="12">
        <name>Zn(2+)</name>
        <dbReference type="ChEBI" id="CHEBI:29105"/>
    </cofactor>
    <text evidence="12">Binds 2 Zn(2+) ions per subunit. It is not clear if Zn(2+) or Mg(2+) is physiologically important.</text>
</comment>
<keyword evidence="7 9" id="KW-0269">Exonuclease</keyword>
<feature type="binding site" evidence="12">
    <location>
        <position position="76"/>
    </location>
    <ligand>
        <name>Zn(2+)</name>
        <dbReference type="ChEBI" id="CHEBI:29105"/>
        <label>1</label>
        <note>catalytic</note>
    </ligand>
</feature>
<accession>B5EG50</accession>
<dbReference type="HAMAP" id="MF_01491">
    <property type="entry name" value="RNase_J_bact"/>
    <property type="match status" value="1"/>
</dbReference>
<feature type="binding site" evidence="12">
    <location>
        <position position="81"/>
    </location>
    <ligand>
        <name>Zn(2+)</name>
        <dbReference type="ChEBI" id="CHEBI:29105"/>
        <label>1</label>
        <note>catalytic</note>
    </ligand>
</feature>
<dbReference type="Gene3D" id="3.40.50.10710">
    <property type="entry name" value="Metallo-hydrolase/oxidoreductase"/>
    <property type="match status" value="1"/>
</dbReference>
<keyword evidence="6 12" id="KW-0862">Zinc</keyword>
<reference evidence="14 15" key="2">
    <citation type="journal article" date="2010" name="BMC Genomics">
        <title>The genome of Geobacter bemidjiensis, exemplar for the subsurface clade of Geobacter species that predominate in Fe(III)-reducing subsurface environments.</title>
        <authorList>
            <person name="Aklujkar M."/>
            <person name="Young N.D."/>
            <person name="Holmes D."/>
            <person name="Chavan M."/>
            <person name="Risso C."/>
            <person name="Kiss H.E."/>
            <person name="Han C.S."/>
            <person name="Land M.L."/>
            <person name="Lovley D.R."/>
        </authorList>
    </citation>
    <scope>NUCLEOTIDE SEQUENCE [LARGE SCALE GENOMIC DNA]</scope>
    <source>
        <strain evidence="15">ATCC BAA-1014 / DSM 16622 / JCM 12645 / Bem</strain>
    </source>
</reference>
<feature type="binding site" evidence="12">
    <location>
        <position position="166"/>
    </location>
    <ligand>
        <name>Zn(2+)</name>
        <dbReference type="ChEBI" id="CHEBI:29105"/>
        <label>1</label>
        <note>catalytic</note>
    </ligand>
</feature>
<dbReference type="Gene3D" id="3.10.20.580">
    <property type="match status" value="1"/>
</dbReference>
<keyword evidence="9" id="KW-0698">rRNA processing</keyword>
<proteinExistence type="inferred from homology"/>
<organism evidence="14 15">
    <name type="scientific">Citrifermentans bemidjiense (strain ATCC BAA-1014 / DSM 16622 / JCM 12645 / Bem)</name>
    <name type="common">Geobacter bemidjiensis</name>
    <dbReference type="NCBI Taxonomy" id="404380"/>
    <lineage>
        <taxon>Bacteria</taxon>
        <taxon>Pseudomonadati</taxon>
        <taxon>Thermodesulfobacteriota</taxon>
        <taxon>Desulfuromonadia</taxon>
        <taxon>Geobacterales</taxon>
        <taxon>Geobacteraceae</taxon>
        <taxon>Citrifermentans</taxon>
    </lineage>
</organism>
<dbReference type="Pfam" id="PF17770">
    <property type="entry name" value="RNase_J_C"/>
    <property type="match status" value="1"/>
</dbReference>
<dbReference type="OrthoDB" id="9770211at2"/>
<dbReference type="GO" id="GO:0006364">
    <property type="term" value="P:rRNA processing"/>
    <property type="evidence" value="ECO:0007669"/>
    <property type="project" value="UniProtKB-UniRule"/>
</dbReference>
<feature type="binding site" evidence="12">
    <location>
        <position position="446"/>
    </location>
    <ligand>
        <name>Ca(2+)</name>
        <dbReference type="ChEBI" id="CHEBI:29108"/>
    </ligand>
</feature>
<keyword evidence="12" id="KW-0106">Calcium</keyword>
<dbReference type="HOGENOM" id="CLU_008727_3_1_7"/>
<feature type="binding site" evidence="12">
    <location>
        <position position="51"/>
    </location>
    <ligand>
        <name>Ca(2+)</name>
        <dbReference type="ChEBI" id="CHEBI:29108"/>
    </ligand>
</feature>
<dbReference type="GO" id="GO:0005737">
    <property type="term" value="C:cytoplasm"/>
    <property type="evidence" value="ECO:0007669"/>
    <property type="project" value="UniProtKB-SubCell"/>
</dbReference>
<evidence type="ECO:0000256" key="1">
    <source>
        <dbReference type="ARBA" id="ARBA00022490"/>
    </source>
</evidence>
<dbReference type="InterPro" id="IPR030854">
    <property type="entry name" value="RNase_J_bac"/>
</dbReference>
<dbReference type="KEGG" id="gbm:Gbem_3971"/>
<sequence>MEETSTESTGLKFVALGGLGEIGLNMAAFEYGDDIVIVDCGLMFPEPYMLGIDVVIPDIGYLIERADRIRAILLTHGHEDHIGALPYVLRDINPPIYGTALTLGFVKEKLKEFELDQKVDLRVVKPRDTVQLGSFEVEFIRVAHSIVDGCALALSCPEGVVIHTGDFKLDQTPVDGELTDLATFSRYGEKGVLALFADSTNIEREGYTLSERLVGDAFEEIFPACAGRVIVAAFSSNIHRVQQVVRAAEKSGRKVLLNGRSMIGNVQIARELGYLKIPDDILIDLKELPRLPKEQVCMITTGSQGEPRSSLIRIAMDDHKQIKLERGDTVILSSRFIPGNEKTISDLMNHLYRRGAEVIHEKVSEVHVSGHASQEELKLLHNLVKPRFFVPVHGEYRHLVKHSQLAQKVGTPEERCILAVNGDVILFAGDEACIVDQVSTGRVFVDGKGVGDVGNVVLKDRKHLSEDGMVVVIIGINQTTGEIIYGPDIVSRGFVFEDDSQEYLEEAKKVVLDTLALVTPEVMTDWNEVKLEVRRVLRRLFNKTLERRPVILPLVLEM</sequence>
<dbReference type="GO" id="GO:0004521">
    <property type="term" value="F:RNA endonuclease activity"/>
    <property type="evidence" value="ECO:0007669"/>
    <property type="project" value="UniProtKB-UniRule"/>
</dbReference>
<evidence type="ECO:0000256" key="7">
    <source>
        <dbReference type="ARBA" id="ARBA00022839"/>
    </source>
</evidence>
<feature type="binding site" evidence="12">
    <location>
        <position position="78"/>
    </location>
    <ligand>
        <name>Zn(2+)</name>
        <dbReference type="ChEBI" id="CHEBI:29105"/>
        <label>2</label>
        <note>catalytic</note>
    </ligand>
</feature>
<dbReference type="EC" id="3.1.-.-" evidence="9"/>
<evidence type="ECO:0000313" key="15">
    <source>
        <dbReference type="Proteomes" id="UP000008825"/>
    </source>
</evidence>
<dbReference type="STRING" id="404380.Gbem_3971"/>
<dbReference type="InterPro" id="IPR042173">
    <property type="entry name" value="RNase_J_2"/>
</dbReference>
<evidence type="ECO:0000256" key="2">
    <source>
        <dbReference type="ARBA" id="ARBA00022722"/>
    </source>
</evidence>
<dbReference type="GO" id="GO:0004534">
    <property type="term" value="F:5'-3' RNA exonuclease activity"/>
    <property type="evidence" value="ECO:0007669"/>
    <property type="project" value="UniProtKB-UniRule"/>
</dbReference>
<dbReference type="SMART" id="SM00849">
    <property type="entry name" value="Lactamase_B"/>
    <property type="match status" value="1"/>
</dbReference>
<comment type="cofactor">
    <cofactor evidence="12">
        <name>Ca(2+)</name>
        <dbReference type="ChEBI" id="CHEBI:29108"/>
    </cofactor>
    <text evidence="12">Binds 1 Ca(2+) cation per subunit. Seen in 1 crystal structure, it is not clear if it is physiologically important.</text>
</comment>
<dbReference type="PROSITE" id="PS01292">
    <property type="entry name" value="UPF0036"/>
    <property type="match status" value="1"/>
</dbReference>
<feature type="binding site" evidence="12">
    <location>
        <position position="53"/>
    </location>
    <ligand>
        <name>Ca(2+)</name>
        <dbReference type="ChEBI" id="CHEBI:29108"/>
    </ligand>
</feature>
<evidence type="ECO:0000256" key="4">
    <source>
        <dbReference type="ARBA" id="ARBA00022759"/>
    </source>
</evidence>
<evidence type="ECO:0000256" key="6">
    <source>
        <dbReference type="ARBA" id="ARBA00022833"/>
    </source>
</evidence>
<evidence type="ECO:0000256" key="10">
    <source>
        <dbReference type="PIRSR" id="PIRSR004803-1"/>
    </source>
</evidence>
<comment type="function">
    <text evidence="9">An RNase that has 5'-3' exonuclease and possibly endonuclease activity. Involved in maturation of rRNA and in some organisms also mRNA maturation and/or decay.</text>
</comment>
<keyword evidence="2 9" id="KW-0540">Nuclease</keyword>
<dbReference type="eggNOG" id="COG0595">
    <property type="taxonomic scope" value="Bacteria"/>
</dbReference>
<dbReference type="GO" id="GO:0008270">
    <property type="term" value="F:zinc ion binding"/>
    <property type="evidence" value="ECO:0007669"/>
    <property type="project" value="InterPro"/>
</dbReference>
<dbReference type="InterPro" id="IPR001587">
    <property type="entry name" value="RNase_J_CS"/>
</dbReference>
<feature type="binding site" evidence="11">
    <location>
        <begin position="235"/>
        <end position="237"/>
    </location>
    <ligand>
        <name>substrate</name>
    </ligand>
</feature>
<comment type="subcellular location">
    <subcellularLocation>
        <location evidence="9">Cytoplasm</location>
    </subcellularLocation>
</comment>
<keyword evidence="3 12" id="KW-0479">Metal-binding</keyword>
<feature type="active site" description="Proton donor" evidence="10">
    <location>
        <position position="198"/>
    </location>
</feature>
<dbReference type="GO" id="GO:0003723">
    <property type="term" value="F:RNA binding"/>
    <property type="evidence" value="ECO:0007669"/>
    <property type="project" value="UniProtKB-UniRule"/>
</dbReference>
<dbReference type="NCBIfam" id="TIGR00649">
    <property type="entry name" value="MG423"/>
    <property type="match status" value="1"/>
</dbReference>
<reference evidence="14 15" key="1">
    <citation type="submission" date="2008-07" db="EMBL/GenBank/DDBJ databases">
        <title>Complete sequence of Geobacter bemidjiensis BEM.</title>
        <authorList>
            <consortium name="US DOE Joint Genome Institute"/>
            <person name="Lucas S."/>
            <person name="Copeland A."/>
            <person name="Lapidus A."/>
            <person name="Glavina del Rio T."/>
            <person name="Dalin E."/>
            <person name="Tice H."/>
            <person name="Bruce D."/>
            <person name="Goodwin L."/>
            <person name="Pitluck S."/>
            <person name="Kiss H."/>
            <person name="Brettin T."/>
            <person name="Detter J.C."/>
            <person name="Han C."/>
            <person name="Kuske C.R."/>
            <person name="Schmutz J."/>
            <person name="Larimer F."/>
            <person name="Land M."/>
            <person name="Hauser L."/>
            <person name="Kyrpides N."/>
            <person name="Lykidis A."/>
            <person name="Lovley D."/>
            <person name="Richardson P."/>
        </authorList>
    </citation>
    <scope>NUCLEOTIDE SEQUENCE [LARGE SCALE GENOMIC DNA]</scope>
    <source>
        <strain evidence="15">ATCC BAA-1014 / DSM 16622 / JCM 12645 / Bem</strain>
    </source>
</reference>
<dbReference type="InterPro" id="IPR036866">
    <property type="entry name" value="RibonucZ/Hydroxyglut_hydro"/>
</dbReference>
<dbReference type="InterPro" id="IPR011108">
    <property type="entry name" value="RMMBL"/>
</dbReference>
<dbReference type="InterPro" id="IPR055132">
    <property type="entry name" value="RNase_J_b_CASP"/>
</dbReference>
<evidence type="ECO:0000259" key="13">
    <source>
        <dbReference type="SMART" id="SM00849"/>
    </source>
</evidence>
<dbReference type="InterPro" id="IPR004613">
    <property type="entry name" value="RNase_J"/>
</dbReference>
<protein>
    <recommendedName>
        <fullName evidence="9">Ribonuclease J</fullName>
        <shortName evidence="9">RNase J</shortName>
        <ecNumber evidence="9">3.1.-.-</ecNumber>
    </recommendedName>
</protein>
<keyword evidence="5 9" id="KW-0378">Hydrolase</keyword>
<dbReference type="Proteomes" id="UP000008825">
    <property type="component" value="Chromosome"/>
</dbReference>
<dbReference type="InterPro" id="IPR041636">
    <property type="entry name" value="RNase_J_C"/>
</dbReference>
<evidence type="ECO:0000256" key="12">
    <source>
        <dbReference type="PIRSR" id="PIRSR004803-3"/>
    </source>
</evidence>
<dbReference type="Pfam" id="PF07521">
    <property type="entry name" value="RMMBL"/>
    <property type="match status" value="1"/>
</dbReference>
<feature type="binding site" evidence="9 11">
    <location>
        <begin position="367"/>
        <end position="371"/>
    </location>
    <ligand>
        <name>substrate</name>
    </ligand>
</feature>
<dbReference type="RefSeq" id="WP_012532397.1">
    <property type="nucleotide sequence ID" value="NC_011146.1"/>
</dbReference>
<keyword evidence="1 9" id="KW-0963">Cytoplasm</keyword>
<dbReference type="Pfam" id="PF22505">
    <property type="entry name" value="RNase_J_b_CASP"/>
    <property type="match status" value="1"/>
</dbReference>
<evidence type="ECO:0000256" key="11">
    <source>
        <dbReference type="PIRSR" id="PIRSR004803-2"/>
    </source>
</evidence>